<proteinExistence type="predicted"/>
<evidence type="ECO:0000256" key="1">
    <source>
        <dbReference type="SAM" id="SignalP"/>
    </source>
</evidence>
<keyword evidence="3" id="KW-1185">Reference proteome</keyword>
<dbReference type="GeneID" id="63686576"/>
<reference evidence="2 3" key="1">
    <citation type="journal article" date="2012" name="Science">
        <title>The Paleozoic origin of enzymatic lignin decomposition reconstructed from 31 fungal genomes.</title>
        <authorList>
            <person name="Floudas D."/>
            <person name="Binder M."/>
            <person name="Riley R."/>
            <person name="Barry K."/>
            <person name="Blanchette R.A."/>
            <person name="Henrissat B."/>
            <person name="Martinez A.T."/>
            <person name="Otillar R."/>
            <person name="Spatafora J.W."/>
            <person name="Yadav J.S."/>
            <person name="Aerts A."/>
            <person name="Benoit I."/>
            <person name="Boyd A."/>
            <person name="Carlson A."/>
            <person name="Copeland A."/>
            <person name="Coutinho P.M."/>
            <person name="de Vries R.P."/>
            <person name="Ferreira P."/>
            <person name="Findley K."/>
            <person name="Foster B."/>
            <person name="Gaskell J."/>
            <person name="Glotzer D."/>
            <person name="Gorecki P."/>
            <person name="Heitman J."/>
            <person name="Hesse C."/>
            <person name="Hori C."/>
            <person name="Igarashi K."/>
            <person name="Jurgens J.A."/>
            <person name="Kallen N."/>
            <person name="Kersten P."/>
            <person name="Kohler A."/>
            <person name="Kuees U."/>
            <person name="Kumar T.K.A."/>
            <person name="Kuo A."/>
            <person name="LaButti K."/>
            <person name="Larrondo L.F."/>
            <person name="Lindquist E."/>
            <person name="Ling A."/>
            <person name="Lombard V."/>
            <person name="Lucas S."/>
            <person name="Lundell T."/>
            <person name="Martin R."/>
            <person name="McLaughlin D.J."/>
            <person name="Morgenstern I."/>
            <person name="Morin E."/>
            <person name="Murat C."/>
            <person name="Nagy L.G."/>
            <person name="Nolan M."/>
            <person name="Ohm R.A."/>
            <person name="Patyshakuliyeva A."/>
            <person name="Rokas A."/>
            <person name="Ruiz-Duenas F.J."/>
            <person name="Sabat G."/>
            <person name="Salamov A."/>
            <person name="Samejima M."/>
            <person name="Schmutz J."/>
            <person name="Slot J.C."/>
            <person name="St John F."/>
            <person name="Stenlid J."/>
            <person name="Sun H."/>
            <person name="Sun S."/>
            <person name="Syed K."/>
            <person name="Tsang A."/>
            <person name="Wiebenga A."/>
            <person name="Young D."/>
            <person name="Pisabarro A."/>
            <person name="Eastwood D.C."/>
            <person name="Martin F."/>
            <person name="Cullen D."/>
            <person name="Grigoriev I.V."/>
            <person name="Hibbett D.S."/>
        </authorList>
    </citation>
    <scope>NUCLEOTIDE SEQUENCE [LARGE SCALE GENOMIC DNA]</scope>
    <source>
        <strain evidence="2 3">DJM-731 SS1</strain>
    </source>
</reference>
<feature type="chain" id="PRO_5004067617" evidence="1">
    <location>
        <begin position="21"/>
        <end position="114"/>
    </location>
</feature>
<accession>M5G7I6</accession>
<evidence type="ECO:0000313" key="3">
    <source>
        <dbReference type="Proteomes" id="UP000030653"/>
    </source>
</evidence>
<dbReference type="EMBL" id="JH795855">
    <property type="protein sequence ID" value="EJU06171.1"/>
    <property type="molecule type" value="Genomic_DNA"/>
</dbReference>
<sequence>MRILSFFVIFAVFLTPMMHAKPIDVCAHIDAQLTGKIGGIVQSFGQLDLCLCLSEIPGKRVLQARTEPSDNGIEFVLTNKVVVKAVAVMGFSYIIAELKELVRISGQEKSGITQ</sequence>
<dbReference type="AlphaFoldDB" id="M5G7I6"/>
<name>M5G7I6_DACPD</name>
<dbReference type="Proteomes" id="UP000030653">
    <property type="component" value="Unassembled WGS sequence"/>
</dbReference>
<keyword evidence="1" id="KW-0732">Signal</keyword>
<protein>
    <submittedName>
        <fullName evidence="2">Uncharacterized protein</fullName>
    </submittedName>
</protein>
<dbReference type="HOGENOM" id="CLU_2120988_0_0_1"/>
<feature type="signal peptide" evidence="1">
    <location>
        <begin position="1"/>
        <end position="20"/>
    </location>
</feature>
<evidence type="ECO:0000313" key="2">
    <source>
        <dbReference type="EMBL" id="EJU06171.1"/>
    </source>
</evidence>
<organism evidence="2 3">
    <name type="scientific">Dacryopinax primogenitus (strain DJM 731)</name>
    <name type="common">Brown rot fungus</name>
    <dbReference type="NCBI Taxonomy" id="1858805"/>
    <lineage>
        <taxon>Eukaryota</taxon>
        <taxon>Fungi</taxon>
        <taxon>Dikarya</taxon>
        <taxon>Basidiomycota</taxon>
        <taxon>Agaricomycotina</taxon>
        <taxon>Dacrymycetes</taxon>
        <taxon>Dacrymycetales</taxon>
        <taxon>Dacrymycetaceae</taxon>
        <taxon>Dacryopinax</taxon>
    </lineage>
</organism>
<gene>
    <name evidence="2" type="ORF">DACRYDRAFT_19449</name>
</gene>
<dbReference type="RefSeq" id="XP_040633065.1">
    <property type="nucleotide sequence ID" value="XM_040771514.1"/>
</dbReference>